<name>A0A3Q1F4Q6_9TELE</name>
<protein>
    <submittedName>
        <fullName evidence="1">Si:ch1073-143l10.2</fullName>
    </submittedName>
</protein>
<sequence>MGSWKNHVRAGLQQRDLKEKLPFAQTVSDLTTVLHLKEAELQHWQSVSQYRQEALILAKGSNTLKAALSEFEFTVECQSKELAALRVEQKGLKETLAQACIEKERLLQRWMEEKRGEAERLNKYNDMQEWQHLASQL</sequence>
<dbReference type="GeneTree" id="ENSGT00730000113701"/>
<dbReference type="AlphaFoldDB" id="A0A3Q1F4Q6"/>
<dbReference type="InParanoid" id="A0A3Q1F4Q6"/>
<evidence type="ECO:0000313" key="2">
    <source>
        <dbReference type="Proteomes" id="UP000257200"/>
    </source>
</evidence>
<dbReference type="Ensembl" id="ENSAPOT00000019650.1">
    <property type="protein sequence ID" value="ENSAPOP00000011858.1"/>
    <property type="gene ID" value="ENSAPOG00000014479.1"/>
</dbReference>
<dbReference type="Proteomes" id="UP000257200">
    <property type="component" value="Unplaced"/>
</dbReference>
<keyword evidence="2" id="KW-1185">Reference proteome</keyword>
<proteinExistence type="predicted"/>
<reference evidence="1" key="1">
    <citation type="submission" date="2025-08" db="UniProtKB">
        <authorList>
            <consortium name="Ensembl"/>
        </authorList>
    </citation>
    <scope>IDENTIFICATION</scope>
</reference>
<accession>A0A3Q1F4Q6</accession>
<evidence type="ECO:0000313" key="1">
    <source>
        <dbReference type="Ensembl" id="ENSAPOP00000011858.1"/>
    </source>
</evidence>
<organism evidence="1 2">
    <name type="scientific">Acanthochromis polyacanthus</name>
    <name type="common">spiny chromis</name>
    <dbReference type="NCBI Taxonomy" id="80966"/>
    <lineage>
        <taxon>Eukaryota</taxon>
        <taxon>Metazoa</taxon>
        <taxon>Chordata</taxon>
        <taxon>Craniata</taxon>
        <taxon>Vertebrata</taxon>
        <taxon>Euteleostomi</taxon>
        <taxon>Actinopterygii</taxon>
        <taxon>Neopterygii</taxon>
        <taxon>Teleostei</taxon>
        <taxon>Neoteleostei</taxon>
        <taxon>Acanthomorphata</taxon>
        <taxon>Ovalentaria</taxon>
        <taxon>Pomacentridae</taxon>
        <taxon>Acanthochromis</taxon>
    </lineage>
</organism>
<dbReference type="STRING" id="80966.ENSAPOP00000011858"/>
<reference evidence="1" key="2">
    <citation type="submission" date="2025-09" db="UniProtKB">
        <authorList>
            <consortium name="Ensembl"/>
        </authorList>
    </citation>
    <scope>IDENTIFICATION</scope>
</reference>